<evidence type="ECO:0000313" key="3">
    <source>
        <dbReference type="Proteomes" id="UP000735302"/>
    </source>
</evidence>
<dbReference type="AlphaFoldDB" id="A0AAV4E2Z9"/>
<protein>
    <submittedName>
        <fullName evidence="2">Uncharacterized protein</fullName>
    </submittedName>
</protein>
<dbReference type="Proteomes" id="UP000735302">
    <property type="component" value="Unassembled WGS sequence"/>
</dbReference>
<feature type="compositionally biased region" description="Polar residues" evidence="1">
    <location>
        <begin position="1"/>
        <end position="19"/>
    </location>
</feature>
<name>A0AAV4E2Z9_9GAST</name>
<sequence length="91" mass="9576">MPAMSPDTQYNSNTNSTREMCTHLSGPDEAPGHITTCGQLLTPHQGNLRLSGPPSGQGTDGGARTHDRRIPADIRADSLATVRPTLPGGKE</sequence>
<gene>
    <name evidence="2" type="ORF">PoB_007711900</name>
</gene>
<proteinExistence type="predicted"/>
<accession>A0AAV4E2Z9</accession>
<evidence type="ECO:0000256" key="1">
    <source>
        <dbReference type="SAM" id="MobiDB-lite"/>
    </source>
</evidence>
<feature type="region of interest" description="Disordered" evidence="1">
    <location>
        <begin position="43"/>
        <end position="71"/>
    </location>
</feature>
<keyword evidence="3" id="KW-1185">Reference proteome</keyword>
<dbReference type="EMBL" id="BLXT01008617">
    <property type="protein sequence ID" value="GFO50614.1"/>
    <property type="molecule type" value="Genomic_DNA"/>
</dbReference>
<comment type="caution">
    <text evidence="2">The sequence shown here is derived from an EMBL/GenBank/DDBJ whole genome shotgun (WGS) entry which is preliminary data.</text>
</comment>
<evidence type="ECO:0000313" key="2">
    <source>
        <dbReference type="EMBL" id="GFO50614.1"/>
    </source>
</evidence>
<feature type="region of interest" description="Disordered" evidence="1">
    <location>
        <begin position="1"/>
        <end position="28"/>
    </location>
</feature>
<organism evidence="2 3">
    <name type="scientific">Plakobranchus ocellatus</name>
    <dbReference type="NCBI Taxonomy" id="259542"/>
    <lineage>
        <taxon>Eukaryota</taxon>
        <taxon>Metazoa</taxon>
        <taxon>Spiralia</taxon>
        <taxon>Lophotrochozoa</taxon>
        <taxon>Mollusca</taxon>
        <taxon>Gastropoda</taxon>
        <taxon>Heterobranchia</taxon>
        <taxon>Euthyneura</taxon>
        <taxon>Panpulmonata</taxon>
        <taxon>Sacoglossa</taxon>
        <taxon>Placobranchoidea</taxon>
        <taxon>Plakobranchidae</taxon>
        <taxon>Plakobranchus</taxon>
    </lineage>
</organism>
<reference evidence="2 3" key="1">
    <citation type="journal article" date="2021" name="Elife">
        <title>Chloroplast acquisition without the gene transfer in kleptoplastic sea slugs, Plakobranchus ocellatus.</title>
        <authorList>
            <person name="Maeda T."/>
            <person name="Takahashi S."/>
            <person name="Yoshida T."/>
            <person name="Shimamura S."/>
            <person name="Takaki Y."/>
            <person name="Nagai Y."/>
            <person name="Toyoda A."/>
            <person name="Suzuki Y."/>
            <person name="Arimoto A."/>
            <person name="Ishii H."/>
            <person name="Satoh N."/>
            <person name="Nishiyama T."/>
            <person name="Hasebe M."/>
            <person name="Maruyama T."/>
            <person name="Minagawa J."/>
            <person name="Obokata J."/>
            <person name="Shigenobu S."/>
        </authorList>
    </citation>
    <scope>NUCLEOTIDE SEQUENCE [LARGE SCALE GENOMIC DNA]</scope>
</reference>